<gene>
    <name evidence="1" type="ORF">GCM10010862_22710</name>
</gene>
<name>A0ABQ5W582_9HYPH</name>
<dbReference type="Pfam" id="PF06089">
    <property type="entry name" value="Asparaginase_II"/>
    <property type="match status" value="1"/>
</dbReference>
<organism evidence="1 2">
    <name type="scientific">Devosia nitrariae</name>
    <dbReference type="NCBI Taxonomy" id="2071872"/>
    <lineage>
        <taxon>Bacteria</taxon>
        <taxon>Pseudomonadati</taxon>
        <taxon>Pseudomonadota</taxon>
        <taxon>Alphaproteobacteria</taxon>
        <taxon>Hyphomicrobiales</taxon>
        <taxon>Devosiaceae</taxon>
        <taxon>Devosia</taxon>
    </lineage>
</organism>
<keyword evidence="2" id="KW-1185">Reference proteome</keyword>
<dbReference type="InterPro" id="IPR010349">
    <property type="entry name" value="Asparaginase_II"/>
</dbReference>
<dbReference type="PANTHER" id="PTHR42110">
    <property type="entry name" value="L-ASPARAGINASE, PUTATIVE (AFU_ORTHOLOGUE AFUA_3G11890)-RELATED"/>
    <property type="match status" value="1"/>
</dbReference>
<protein>
    <submittedName>
        <fullName evidence="1">Asparaginase</fullName>
    </submittedName>
</protein>
<sequence length="342" mass="36370">MDANPVLAEAVRGNWVENRHRGAFAVVDAGGRIIAASGDIERPIFPRSAIKSMQALAIFSAHADEKFHPSEEELALACASHHGEEIHTQGVNRFLERLGLGVDDLECGAHQPTNAATREALRAAGRAPNALHNNCSGKHSGMLSVALAMGVDTHGYVERHHPVQQRVRRTVEAVIGEPLSEDRCGTDGCSIPTFAAPLRAFAFGFARMATGEGLSPDEAAAARRLLDAATRHPHLVSGTGHPDEAIMTAFNGRVMQKVGAEAVQCGAIRDKGWGYAIKCDDGNVIASQAMLATVLLKFADPDADQRKVLEALKHQPIKNVRGMIVGEMRATEPIAGLGLTAG</sequence>
<dbReference type="Proteomes" id="UP001156691">
    <property type="component" value="Unassembled WGS sequence"/>
</dbReference>
<accession>A0ABQ5W582</accession>
<evidence type="ECO:0000313" key="1">
    <source>
        <dbReference type="EMBL" id="GLQ55012.1"/>
    </source>
</evidence>
<proteinExistence type="predicted"/>
<dbReference type="RefSeq" id="WP_284340453.1">
    <property type="nucleotide sequence ID" value="NZ_BSNS01000011.1"/>
</dbReference>
<reference evidence="2" key="1">
    <citation type="journal article" date="2019" name="Int. J. Syst. Evol. Microbiol.">
        <title>The Global Catalogue of Microorganisms (GCM) 10K type strain sequencing project: providing services to taxonomists for standard genome sequencing and annotation.</title>
        <authorList>
            <consortium name="The Broad Institute Genomics Platform"/>
            <consortium name="The Broad Institute Genome Sequencing Center for Infectious Disease"/>
            <person name="Wu L."/>
            <person name="Ma J."/>
        </authorList>
    </citation>
    <scope>NUCLEOTIDE SEQUENCE [LARGE SCALE GENOMIC DNA]</scope>
    <source>
        <strain evidence="2">NBRC 112416</strain>
    </source>
</reference>
<dbReference type="EMBL" id="BSNS01000011">
    <property type="protein sequence ID" value="GLQ55012.1"/>
    <property type="molecule type" value="Genomic_DNA"/>
</dbReference>
<evidence type="ECO:0000313" key="2">
    <source>
        <dbReference type="Proteomes" id="UP001156691"/>
    </source>
</evidence>
<dbReference type="PANTHER" id="PTHR42110:SF1">
    <property type="entry name" value="L-ASPARAGINASE, PUTATIVE (AFU_ORTHOLOGUE AFUA_3G11890)-RELATED"/>
    <property type="match status" value="1"/>
</dbReference>
<comment type="caution">
    <text evidence="1">The sequence shown here is derived from an EMBL/GenBank/DDBJ whole genome shotgun (WGS) entry which is preliminary data.</text>
</comment>